<dbReference type="HOGENOM" id="CLU_986604_0_0_0"/>
<reference evidence="4" key="1">
    <citation type="submission" date="2011-02" db="EMBL/GenBank/DDBJ databases">
        <title>The complete genome of Planctomyces brasiliensis DSM 5305.</title>
        <authorList>
            <person name="Lucas S."/>
            <person name="Copeland A."/>
            <person name="Lapidus A."/>
            <person name="Bruce D."/>
            <person name="Goodwin L."/>
            <person name="Pitluck S."/>
            <person name="Kyrpides N."/>
            <person name="Mavromatis K."/>
            <person name="Pagani I."/>
            <person name="Ivanova N."/>
            <person name="Ovchinnikova G."/>
            <person name="Lu M."/>
            <person name="Detter J.C."/>
            <person name="Han C."/>
            <person name="Land M."/>
            <person name="Hauser L."/>
            <person name="Markowitz V."/>
            <person name="Cheng J.-F."/>
            <person name="Hugenholtz P."/>
            <person name="Woyke T."/>
            <person name="Wu D."/>
            <person name="Tindall B."/>
            <person name="Pomrenke H.G."/>
            <person name="Brambilla E."/>
            <person name="Klenk H.-P."/>
            <person name="Eisen J.A."/>
        </authorList>
    </citation>
    <scope>NUCLEOTIDE SEQUENCE [LARGE SCALE GENOMIC DNA]</scope>
    <source>
        <strain evidence="4">ATCC 49424 / DSM 5305 / JCM 21570 / NBRC 103401 / IFAM 1448</strain>
    </source>
</reference>
<dbReference type="OrthoDB" id="111340at2"/>
<evidence type="ECO:0000313" key="3">
    <source>
        <dbReference type="EMBL" id="ADY58073.1"/>
    </source>
</evidence>
<protein>
    <recommendedName>
        <fullName evidence="2">Histidine kinase/HSP90-like ATPase domain-containing protein</fullName>
    </recommendedName>
</protein>
<dbReference type="InterPro" id="IPR003594">
    <property type="entry name" value="HATPase_dom"/>
</dbReference>
<feature type="domain" description="Histidine kinase/HSP90-like ATPase" evidence="2">
    <location>
        <begin position="146"/>
        <end position="287"/>
    </location>
</feature>
<sequence>MAHILIFDDGEGASWPESCAETSWKIHHAPAIKELRAFLSDESWQADLIIVNDSIVEEELFDEIDSAAPHVPILLMTCASERSTTIHSLQLGALSFIPSQAPPHEFRQVVDRILKLTRFSRDQQKTLKHCRQCSFEFLLDNDLSNIAHVVGHLRNVFASVSGSPVREQMRLAVAIEETLQNAIIHGNLGVSSKLKMEPDGAFEKMVQQRLQEEPYRDRKVQLIADFRPEAVSLQITDEGEGFDFFEVRDPTDPENLLLPFGRGLLLIRSFMDEVVYEPPGNKVTLRKHW</sequence>
<proteinExistence type="predicted"/>
<dbReference type="Pfam" id="PF13581">
    <property type="entry name" value="HATPase_c_2"/>
    <property type="match status" value="1"/>
</dbReference>
<dbReference type="KEGG" id="pbs:Plabr_0446"/>
<dbReference type="Gene3D" id="3.40.50.2300">
    <property type="match status" value="1"/>
</dbReference>
<dbReference type="RefSeq" id="WP_013626817.1">
    <property type="nucleotide sequence ID" value="NC_015174.1"/>
</dbReference>
<evidence type="ECO:0000256" key="1">
    <source>
        <dbReference type="ARBA" id="ARBA00022527"/>
    </source>
</evidence>
<dbReference type="InterPro" id="IPR036890">
    <property type="entry name" value="HATPase_C_sf"/>
</dbReference>
<name>F0SS62_RUBBR</name>
<dbReference type="EMBL" id="CP002546">
    <property type="protein sequence ID" value="ADY58073.1"/>
    <property type="molecule type" value="Genomic_DNA"/>
</dbReference>
<dbReference type="Gene3D" id="3.30.565.10">
    <property type="entry name" value="Histidine kinase-like ATPase, C-terminal domain"/>
    <property type="match status" value="1"/>
</dbReference>
<evidence type="ECO:0000313" key="4">
    <source>
        <dbReference type="Proteomes" id="UP000006860"/>
    </source>
</evidence>
<evidence type="ECO:0000259" key="2">
    <source>
        <dbReference type="Pfam" id="PF13581"/>
    </source>
</evidence>
<dbReference type="eggNOG" id="COG2172">
    <property type="taxonomic scope" value="Bacteria"/>
</dbReference>
<dbReference type="PANTHER" id="PTHR35526">
    <property type="entry name" value="ANTI-SIGMA-F FACTOR RSBW-RELATED"/>
    <property type="match status" value="1"/>
</dbReference>
<dbReference type="eggNOG" id="COG2204">
    <property type="taxonomic scope" value="Bacteria"/>
</dbReference>
<dbReference type="STRING" id="756272.Plabr_0446"/>
<dbReference type="Proteomes" id="UP000006860">
    <property type="component" value="Chromosome"/>
</dbReference>
<keyword evidence="1" id="KW-0418">Kinase</keyword>
<keyword evidence="1" id="KW-0723">Serine/threonine-protein kinase</keyword>
<dbReference type="CDD" id="cd16936">
    <property type="entry name" value="HATPase_RsbW-like"/>
    <property type="match status" value="1"/>
</dbReference>
<keyword evidence="1" id="KW-0808">Transferase</keyword>
<dbReference type="InterPro" id="IPR011006">
    <property type="entry name" value="CheY-like_superfamily"/>
</dbReference>
<organism evidence="3 4">
    <name type="scientific">Rubinisphaera brasiliensis (strain ATCC 49424 / DSM 5305 / JCM 21570 / IAM 15109 / NBRC 103401 / IFAM 1448)</name>
    <name type="common">Planctomyces brasiliensis</name>
    <dbReference type="NCBI Taxonomy" id="756272"/>
    <lineage>
        <taxon>Bacteria</taxon>
        <taxon>Pseudomonadati</taxon>
        <taxon>Planctomycetota</taxon>
        <taxon>Planctomycetia</taxon>
        <taxon>Planctomycetales</taxon>
        <taxon>Planctomycetaceae</taxon>
        <taxon>Rubinisphaera</taxon>
    </lineage>
</organism>
<dbReference type="InterPro" id="IPR050267">
    <property type="entry name" value="Anti-sigma-factor_SerPK"/>
</dbReference>
<dbReference type="PANTHER" id="PTHR35526:SF3">
    <property type="entry name" value="ANTI-SIGMA-F FACTOR RSBW"/>
    <property type="match status" value="1"/>
</dbReference>
<keyword evidence="4" id="KW-1185">Reference proteome</keyword>
<dbReference type="AlphaFoldDB" id="F0SS62"/>
<dbReference type="SUPFAM" id="SSF52172">
    <property type="entry name" value="CheY-like"/>
    <property type="match status" value="1"/>
</dbReference>
<gene>
    <name evidence="3" type="ordered locus">Plabr_0446</name>
</gene>
<dbReference type="GO" id="GO:0004674">
    <property type="term" value="F:protein serine/threonine kinase activity"/>
    <property type="evidence" value="ECO:0007669"/>
    <property type="project" value="UniProtKB-KW"/>
</dbReference>
<accession>F0SS62</accession>